<dbReference type="GO" id="GO:0005634">
    <property type="term" value="C:nucleus"/>
    <property type="evidence" value="ECO:0007669"/>
    <property type="project" value="UniProtKB-SubCell"/>
</dbReference>
<comment type="subcellular location">
    <subcellularLocation>
        <location evidence="1">Nucleus</location>
    </subcellularLocation>
</comment>
<sequence length="395" mass="44979">MSETISQTSSDSNSSTSGSLIWKNFSINQKQSFDVCNTILGSTQEQLESLIIKAIVAAYLPFSITEIPEFSRLLSFGNSFLKIPKGDAIKNKIDKLFLTQKKQIISLFEKVDAISICSDVWSSPHVQYQILGVTTHFQLNGTKYHLPLDLIEISESHTAEKLSKSVFETLQEFNLHTKLVSITTDNGSNMIALGEPLKRLIQESIGNVGLFRGNKSRIRCLAHTFNLPAQTFSENSDIKEIIMIFKRITKVIRKSGRTRELFRECCELKGYNNLITKIDVCTRFVSKLEMVENMLDLKPVINYFFSKLDEKTNYYSKSGSNNKKIVLSNAPTEIQWDKLQIIKSVLEPFGQIIRLVSAEDWYASNSLPAFNYVQEKLKEFIFLAKSTKEKKNMVF</sequence>
<dbReference type="PANTHER" id="PTHR46481">
    <property type="entry name" value="ZINC FINGER BED DOMAIN-CONTAINING PROTEIN 4"/>
    <property type="match status" value="1"/>
</dbReference>
<evidence type="ECO:0000256" key="4">
    <source>
        <dbReference type="ARBA" id="ARBA00022833"/>
    </source>
</evidence>
<evidence type="ECO:0000313" key="6">
    <source>
        <dbReference type="EMBL" id="KYQ89528.1"/>
    </source>
</evidence>
<dbReference type="GO" id="GO:0008270">
    <property type="term" value="F:zinc ion binding"/>
    <property type="evidence" value="ECO:0007669"/>
    <property type="project" value="UniProtKB-KW"/>
</dbReference>
<organism evidence="6 7">
    <name type="scientific">Tieghemostelium lacteum</name>
    <name type="common">Slime mold</name>
    <name type="synonym">Dictyostelium lacteum</name>
    <dbReference type="NCBI Taxonomy" id="361077"/>
    <lineage>
        <taxon>Eukaryota</taxon>
        <taxon>Amoebozoa</taxon>
        <taxon>Evosea</taxon>
        <taxon>Eumycetozoa</taxon>
        <taxon>Dictyostelia</taxon>
        <taxon>Dictyosteliales</taxon>
        <taxon>Raperosteliaceae</taxon>
        <taxon>Tieghemostelium</taxon>
    </lineage>
</organism>
<proteinExistence type="predicted"/>
<evidence type="ECO:0000256" key="1">
    <source>
        <dbReference type="ARBA" id="ARBA00004123"/>
    </source>
</evidence>
<dbReference type="OrthoDB" id="2431589at2759"/>
<reference evidence="6 7" key="1">
    <citation type="submission" date="2015-12" db="EMBL/GenBank/DDBJ databases">
        <title>Dictyostelia acquired genes for synthesis and detection of signals that induce cell-type specialization by lateral gene transfer from prokaryotes.</title>
        <authorList>
            <person name="Gloeckner G."/>
            <person name="Schaap P."/>
        </authorList>
    </citation>
    <scope>NUCLEOTIDE SEQUENCE [LARGE SCALE GENOMIC DNA]</scope>
    <source>
        <strain evidence="6 7">TK</strain>
    </source>
</reference>
<name>A0A151Z6G6_TIELA</name>
<keyword evidence="2" id="KW-0479">Metal-binding</keyword>
<evidence type="ECO:0000256" key="2">
    <source>
        <dbReference type="ARBA" id="ARBA00022723"/>
    </source>
</evidence>
<gene>
    <name evidence="6" type="ORF">DLAC_09476</name>
</gene>
<dbReference type="InParanoid" id="A0A151Z6G6"/>
<evidence type="ECO:0000313" key="7">
    <source>
        <dbReference type="Proteomes" id="UP000076078"/>
    </source>
</evidence>
<dbReference type="AlphaFoldDB" id="A0A151Z6G6"/>
<dbReference type="InterPro" id="IPR052035">
    <property type="entry name" value="ZnF_BED_domain_contain"/>
</dbReference>
<keyword evidence="5" id="KW-0539">Nucleus</keyword>
<evidence type="ECO:0000256" key="3">
    <source>
        <dbReference type="ARBA" id="ARBA00022771"/>
    </source>
</evidence>
<comment type="caution">
    <text evidence="6">The sequence shown here is derived from an EMBL/GenBank/DDBJ whole genome shotgun (WGS) entry which is preliminary data.</text>
</comment>
<dbReference type="EMBL" id="LODT01000039">
    <property type="protein sequence ID" value="KYQ89528.1"/>
    <property type="molecule type" value="Genomic_DNA"/>
</dbReference>
<accession>A0A151Z6G6</accession>
<evidence type="ECO:0000256" key="5">
    <source>
        <dbReference type="ARBA" id="ARBA00023242"/>
    </source>
</evidence>
<keyword evidence="7" id="KW-1185">Reference proteome</keyword>
<dbReference type="PANTHER" id="PTHR46481:SF10">
    <property type="entry name" value="ZINC FINGER BED DOMAIN-CONTAINING PROTEIN 39"/>
    <property type="match status" value="1"/>
</dbReference>
<dbReference type="InterPro" id="IPR012337">
    <property type="entry name" value="RNaseH-like_sf"/>
</dbReference>
<keyword evidence="3" id="KW-0863">Zinc-finger</keyword>
<dbReference type="Proteomes" id="UP000076078">
    <property type="component" value="Unassembled WGS sequence"/>
</dbReference>
<protein>
    <submittedName>
        <fullName evidence="6">Uncharacterized protein</fullName>
    </submittedName>
</protein>
<dbReference type="SUPFAM" id="SSF53098">
    <property type="entry name" value="Ribonuclease H-like"/>
    <property type="match status" value="1"/>
</dbReference>
<keyword evidence="4" id="KW-0862">Zinc</keyword>